<evidence type="ECO:0008006" key="5">
    <source>
        <dbReference type="Google" id="ProtNLM"/>
    </source>
</evidence>
<keyword evidence="2" id="KW-0472">Membrane</keyword>
<reference evidence="4" key="1">
    <citation type="journal article" date="2019" name="Int. J. Syst. Evol. Microbiol.">
        <title>The Global Catalogue of Microorganisms (GCM) 10K type strain sequencing project: providing services to taxonomists for standard genome sequencing and annotation.</title>
        <authorList>
            <consortium name="The Broad Institute Genomics Platform"/>
            <consortium name="The Broad Institute Genome Sequencing Center for Infectious Disease"/>
            <person name="Wu L."/>
            <person name="Ma J."/>
        </authorList>
    </citation>
    <scope>NUCLEOTIDE SEQUENCE [LARGE SCALE GENOMIC DNA]</scope>
    <source>
        <strain evidence="4">JCM 17460</strain>
    </source>
</reference>
<feature type="transmembrane region" description="Helical" evidence="2">
    <location>
        <begin position="58"/>
        <end position="80"/>
    </location>
</feature>
<dbReference type="Proteomes" id="UP001500301">
    <property type="component" value="Unassembled WGS sequence"/>
</dbReference>
<feature type="transmembrane region" description="Helical" evidence="2">
    <location>
        <begin position="155"/>
        <end position="178"/>
    </location>
</feature>
<dbReference type="RefSeq" id="WP_257441369.1">
    <property type="nucleotide sequence ID" value="NZ_BAABBB010000023.1"/>
</dbReference>
<gene>
    <name evidence="3" type="ORF">GCM10022263_38940</name>
</gene>
<protein>
    <recommendedName>
        <fullName evidence="5">DUF3267 domain-containing protein</fullName>
    </recommendedName>
</protein>
<organism evidence="3 4">
    <name type="scientific">Nocardioides daeguensis</name>
    <dbReference type="NCBI Taxonomy" id="908359"/>
    <lineage>
        <taxon>Bacteria</taxon>
        <taxon>Bacillati</taxon>
        <taxon>Actinomycetota</taxon>
        <taxon>Actinomycetes</taxon>
        <taxon>Propionibacteriales</taxon>
        <taxon>Nocardioidaceae</taxon>
        <taxon>Nocardioides</taxon>
    </lineage>
</organism>
<feature type="transmembrane region" description="Helical" evidence="2">
    <location>
        <begin position="128"/>
        <end position="148"/>
    </location>
</feature>
<evidence type="ECO:0000313" key="3">
    <source>
        <dbReference type="EMBL" id="GAA3548120.1"/>
    </source>
</evidence>
<evidence type="ECO:0000256" key="2">
    <source>
        <dbReference type="SAM" id="Phobius"/>
    </source>
</evidence>
<sequence length="179" mass="18782">MSRDPVGTPDPAQRRARRARPWEPVPGAEPGEVVYGVIVSAATIGAVGLHVHSNARLGAIWAFVVLTYWLAHVYVHLVAHPLRGVRVRVLRRVRTALRDELGVLVGALPGLAILLVVALLGGEPATTASVTLFVTIGLLFGLGTFAALRVGASLVYALGEGLLASTLGVLMVVAKALLH</sequence>
<accession>A0ABP6W878</accession>
<feature type="transmembrane region" description="Helical" evidence="2">
    <location>
        <begin position="101"/>
        <end position="122"/>
    </location>
</feature>
<feature type="region of interest" description="Disordered" evidence="1">
    <location>
        <begin position="1"/>
        <end position="24"/>
    </location>
</feature>
<evidence type="ECO:0000313" key="4">
    <source>
        <dbReference type="Proteomes" id="UP001500301"/>
    </source>
</evidence>
<name>A0ABP6W878_9ACTN</name>
<keyword evidence="2" id="KW-0812">Transmembrane</keyword>
<comment type="caution">
    <text evidence="3">The sequence shown here is derived from an EMBL/GenBank/DDBJ whole genome shotgun (WGS) entry which is preliminary data.</text>
</comment>
<dbReference type="EMBL" id="BAABBB010000023">
    <property type="protein sequence ID" value="GAA3548120.1"/>
    <property type="molecule type" value="Genomic_DNA"/>
</dbReference>
<evidence type="ECO:0000256" key="1">
    <source>
        <dbReference type="SAM" id="MobiDB-lite"/>
    </source>
</evidence>
<keyword evidence="4" id="KW-1185">Reference proteome</keyword>
<keyword evidence="2" id="KW-1133">Transmembrane helix</keyword>
<proteinExistence type="predicted"/>